<evidence type="ECO:0000313" key="2">
    <source>
        <dbReference type="EMBL" id="RFU85960.1"/>
    </source>
</evidence>
<sequence length="166" mass="17727">MPTDTTPPGGITPEQARTALAEAEEVRTSTTALSATPWPAWFAVCLTLYSAALPIAYGGVMADEDWLLPRPAWIGVLLLMVLLFTGLFAVAARNWRHRTGVALRLDVLPKRATVPLFIGLPAILIGSAVAFRTTGWPGWLVGAALLAGATSIGFHLAFVRLHRKSA</sequence>
<dbReference type="OrthoDB" id="4186635at2"/>
<gene>
    <name evidence="2" type="ORF">DY218_14800</name>
</gene>
<feature type="transmembrane region" description="Helical" evidence="1">
    <location>
        <begin position="72"/>
        <end position="91"/>
    </location>
</feature>
<protein>
    <submittedName>
        <fullName evidence="2">Uncharacterized protein</fullName>
    </submittedName>
</protein>
<comment type="caution">
    <text evidence="2">The sequence shown here is derived from an EMBL/GenBank/DDBJ whole genome shotgun (WGS) entry which is preliminary data.</text>
</comment>
<feature type="transmembrane region" description="Helical" evidence="1">
    <location>
        <begin position="137"/>
        <end position="159"/>
    </location>
</feature>
<keyword evidence="3" id="KW-1185">Reference proteome</keyword>
<dbReference type="AlphaFoldDB" id="A0A372M5R2"/>
<accession>A0A372M5R2</accession>
<evidence type="ECO:0000256" key="1">
    <source>
        <dbReference type="SAM" id="Phobius"/>
    </source>
</evidence>
<proteinExistence type="predicted"/>
<feature type="transmembrane region" description="Helical" evidence="1">
    <location>
        <begin position="112"/>
        <end position="131"/>
    </location>
</feature>
<dbReference type="EMBL" id="QUAK01000079">
    <property type="protein sequence ID" value="RFU85960.1"/>
    <property type="molecule type" value="Genomic_DNA"/>
</dbReference>
<organism evidence="2 3">
    <name type="scientific">Streptomyces triticagri</name>
    <dbReference type="NCBI Taxonomy" id="2293568"/>
    <lineage>
        <taxon>Bacteria</taxon>
        <taxon>Bacillati</taxon>
        <taxon>Actinomycetota</taxon>
        <taxon>Actinomycetes</taxon>
        <taxon>Kitasatosporales</taxon>
        <taxon>Streptomycetaceae</taxon>
        <taxon>Streptomyces</taxon>
    </lineage>
</organism>
<name>A0A372M5R2_9ACTN</name>
<feature type="transmembrane region" description="Helical" evidence="1">
    <location>
        <begin position="40"/>
        <end position="60"/>
    </location>
</feature>
<dbReference type="Proteomes" id="UP000263094">
    <property type="component" value="Unassembled WGS sequence"/>
</dbReference>
<evidence type="ECO:0000313" key="3">
    <source>
        <dbReference type="Proteomes" id="UP000263094"/>
    </source>
</evidence>
<keyword evidence="1" id="KW-1133">Transmembrane helix</keyword>
<reference evidence="2 3" key="1">
    <citation type="submission" date="2018-08" db="EMBL/GenBank/DDBJ databases">
        <title>Isolation, diversity and antifungal activity of Actinobacteria from wheat.</title>
        <authorList>
            <person name="Han C."/>
        </authorList>
    </citation>
    <scope>NUCLEOTIDE SEQUENCE [LARGE SCALE GENOMIC DNA]</scope>
    <source>
        <strain evidence="2 3">NEAU-YY421</strain>
    </source>
</reference>
<dbReference type="RefSeq" id="WP_128556473.1">
    <property type="nucleotide sequence ID" value="NZ_QUAK01000079.1"/>
</dbReference>
<keyword evidence="1" id="KW-0812">Transmembrane</keyword>
<keyword evidence="1" id="KW-0472">Membrane</keyword>